<organism evidence="3 4">
    <name type="scientific">Paracoccus contaminans</name>
    <dbReference type="NCBI Taxonomy" id="1945662"/>
    <lineage>
        <taxon>Bacteria</taxon>
        <taxon>Pseudomonadati</taxon>
        <taxon>Pseudomonadota</taxon>
        <taxon>Alphaproteobacteria</taxon>
        <taxon>Rhodobacterales</taxon>
        <taxon>Paracoccaceae</taxon>
        <taxon>Paracoccus</taxon>
    </lineage>
</organism>
<dbReference type="Gene3D" id="3.30.300.30">
    <property type="match status" value="1"/>
</dbReference>
<dbReference type="GO" id="GO:0016878">
    <property type="term" value="F:acid-thiol ligase activity"/>
    <property type="evidence" value="ECO:0007669"/>
    <property type="project" value="UniProtKB-ARBA"/>
</dbReference>
<dbReference type="STRING" id="1945662.B0A89_03205"/>
<dbReference type="PROSITE" id="PS00455">
    <property type="entry name" value="AMP_BINDING"/>
    <property type="match status" value="1"/>
</dbReference>
<dbReference type="InterPro" id="IPR045851">
    <property type="entry name" value="AMP-bd_C_sf"/>
</dbReference>
<sequence length="630" mass="68215">MTRFASKADRDRIESEMPYAERREPRTLYRLLTAARERHPGAPALSFQLFSGPAARACTLTWTELHERVTETANLFRRLGIGPTDTIAYLLPNCLETPIVLLAGATAGIVNPINPLLDAEHIAGILRETRARVLVTLRSMPKSDVAQKAAAALALAPQVHTVLQVDLARYLGGARRLIVPLVRPRVTATHKARVLDFEAAASAEPHDRLTFDDPDEDRVAAYFHTGGTTGMPKIARHQYSGMIYNGFLGGSLLFRQTDVALCPLPLFHVFAAYPILMSCIHSGAHFVMPTPAGYRGEGVMDNFWKLVERWQATFLITVPTAVAALVQRPVDADVSTLRTVISGSAPLPVELYNRFKAATGVGIAEGYGLTEATCLVSCNPVDGVRKIGSVGLPLPYSHVRILRAGPDGFHECAPDESGEICVSSPGVFAGSTYVQADRNRDLFAEGRFLRTGDLGRIDADGYLWITGRAKDLIIRGGHNIDPAVIENGLISHPDVVAVAAIGQPDKVAGELACAYVQLRHGAATTLAELADHARANIHERAAVPRHIEVLDELPMTAVGKVFKPALRRMAVARVLDDELKGSARVTEVVEDKAAGLTARIACMPGADRDAVARRLGEYAVRWEWAGRSGD</sequence>
<dbReference type="AlphaFoldDB" id="A0A1W6CVA1"/>
<accession>A0A1W6CVA1</accession>
<dbReference type="Proteomes" id="UP000193017">
    <property type="component" value="Chromosome"/>
</dbReference>
<dbReference type="KEGG" id="pcon:B0A89_03205"/>
<dbReference type="NCBIfam" id="NF005714">
    <property type="entry name" value="PRK07529.1"/>
    <property type="match status" value="1"/>
</dbReference>
<dbReference type="Pfam" id="PF00501">
    <property type="entry name" value="AMP-binding"/>
    <property type="match status" value="1"/>
</dbReference>
<dbReference type="RefSeq" id="WP_085376895.1">
    <property type="nucleotide sequence ID" value="NZ_CP020612.1"/>
</dbReference>
<proteinExistence type="predicted"/>
<dbReference type="PANTHER" id="PTHR43767:SF1">
    <property type="entry name" value="NONRIBOSOMAL PEPTIDE SYNTHASE PES1 (EUROFUNG)-RELATED"/>
    <property type="match status" value="1"/>
</dbReference>
<feature type="domain" description="AMP-dependent synthetase/ligase" evidence="1">
    <location>
        <begin position="35"/>
        <end position="430"/>
    </location>
</feature>
<dbReference type="InterPro" id="IPR050237">
    <property type="entry name" value="ATP-dep_AMP-bd_enzyme"/>
</dbReference>
<keyword evidence="4" id="KW-1185">Reference proteome</keyword>
<dbReference type="Gene3D" id="3.40.50.12780">
    <property type="entry name" value="N-terminal domain of ligase-like"/>
    <property type="match status" value="1"/>
</dbReference>
<evidence type="ECO:0000313" key="3">
    <source>
        <dbReference type="EMBL" id="ARJ68787.1"/>
    </source>
</evidence>
<protein>
    <submittedName>
        <fullName evidence="3">Acyl-CoA synthetase</fullName>
    </submittedName>
</protein>
<feature type="domain" description="AMP-binding enzyme C-terminal" evidence="2">
    <location>
        <begin position="485"/>
        <end position="560"/>
    </location>
</feature>
<dbReference type="EMBL" id="CP020612">
    <property type="protein sequence ID" value="ARJ68787.1"/>
    <property type="molecule type" value="Genomic_DNA"/>
</dbReference>
<gene>
    <name evidence="3" type="ORF">B0A89_03205</name>
</gene>
<evidence type="ECO:0000259" key="1">
    <source>
        <dbReference type="Pfam" id="PF00501"/>
    </source>
</evidence>
<dbReference type="InterPro" id="IPR042099">
    <property type="entry name" value="ANL_N_sf"/>
</dbReference>
<dbReference type="Pfam" id="PF13193">
    <property type="entry name" value="AMP-binding_C"/>
    <property type="match status" value="1"/>
</dbReference>
<name>A0A1W6CVA1_9RHOB</name>
<evidence type="ECO:0000259" key="2">
    <source>
        <dbReference type="Pfam" id="PF13193"/>
    </source>
</evidence>
<reference evidence="3 4" key="1">
    <citation type="submission" date="2017-03" db="EMBL/GenBank/DDBJ databases">
        <title>Genome sequence of Paracoccus contaminans isolated from a water microcosm.</title>
        <authorList>
            <person name="Aurass P."/>
            <person name="Karste S."/>
            <person name="Trost E."/>
            <person name="Glaeser S.P."/>
            <person name="Kaempfer P."/>
            <person name="Flieger A."/>
        </authorList>
    </citation>
    <scope>NUCLEOTIDE SEQUENCE [LARGE SCALE GENOMIC DNA]</scope>
    <source>
        <strain evidence="4">RKI 16-01929T\LMG 29738T\CCM 8701T\CIP 111112T</strain>
    </source>
</reference>
<dbReference type="SUPFAM" id="SSF56801">
    <property type="entry name" value="Acetyl-CoA synthetase-like"/>
    <property type="match status" value="1"/>
</dbReference>
<dbReference type="InterPro" id="IPR025110">
    <property type="entry name" value="AMP-bd_C"/>
</dbReference>
<dbReference type="InterPro" id="IPR020845">
    <property type="entry name" value="AMP-binding_CS"/>
</dbReference>
<evidence type="ECO:0000313" key="4">
    <source>
        <dbReference type="Proteomes" id="UP000193017"/>
    </source>
</evidence>
<dbReference type="PANTHER" id="PTHR43767">
    <property type="entry name" value="LONG-CHAIN-FATTY-ACID--COA LIGASE"/>
    <property type="match status" value="1"/>
</dbReference>
<dbReference type="InterPro" id="IPR000873">
    <property type="entry name" value="AMP-dep_synth/lig_dom"/>
</dbReference>
<dbReference type="OrthoDB" id="9803968at2"/>